<evidence type="ECO:0000256" key="5">
    <source>
        <dbReference type="ARBA" id="ARBA00022989"/>
    </source>
</evidence>
<keyword evidence="4 8" id="KW-0812">Transmembrane</keyword>
<accession>A0ABP8RBC7</accession>
<keyword evidence="3" id="KW-1003">Cell membrane</keyword>
<evidence type="ECO:0000256" key="7">
    <source>
        <dbReference type="SAM" id="MobiDB-lite"/>
    </source>
</evidence>
<dbReference type="EMBL" id="BAABGF010000004">
    <property type="protein sequence ID" value="GAA4533865.1"/>
    <property type="molecule type" value="Genomic_DNA"/>
</dbReference>
<dbReference type="Proteomes" id="UP001501417">
    <property type="component" value="Unassembled WGS sequence"/>
</dbReference>
<evidence type="ECO:0000256" key="1">
    <source>
        <dbReference type="ARBA" id="ARBA00004236"/>
    </source>
</evidence>
<keyword evidence="5 8" id="KW-1133">Transmembrane helix</keyword>
<proteinExistence type="inferred from homology"/>
<feature type="compositionally biased region" description="Low complexity" evidence="7">
    <location>
        <begin position="152"/>
        <end position="167"/>
    </location>
</feature>
<keyword evidence="6 8" id="KW-0472">Membrane</keyword>
<comment type="subcellular location">
    <subcellularLocation>
        <location evidence="1">Cell membrane</location>
    </subcellularLocation>
</comment>
<evidence type="ECO:0000256" key="6">
    <source>
        <dbReference type="ARBA" id="ARBA00023136"/>
    </source>
</evidence>
<keyword evidence="10" id="KW-1185">Reference proteome</keyword>
<dbReference type="InterPro" id="IPR038468">
    <property type="entry name" value="MmpS_C"/>
</dbReference>
<feature type="transmembrane region" description="Helical" evidence="8">
    <location>
        <begin position="111"/>
        <end position="133"/>
    </location>
</feature>
<name>A0ABP8RBC7_9MYCO</name>
<feature type="compositionally biased region" description="Basic residues" evidence="7">
    <location>
        <begin position="1"/>
        <end position="12"/>
    </location>
</feature>
<evidence type="ECO:0000256" key="2">
    <source>
        <dbReference type="ARBA" id="ARBA00007531"/>
    </source>
</evidence>
<feature type="region of interest" description="Disordered" evidence="7">
    <location>
        <begin position="1"/>
        <end position="49"/>
    </location>
</feature>
<dbReference type="Pfam" id="PF05423">
    <property type="entry name" value="Mycobact_memb"/>
    <property type="match status" value="1"/>
</dbReference>
<evidence type="ECO:0000256" key="4">
    <source>
        <dbReference type="ARBA" id="ARBA00022692"/>
    </source>
</evidence>
<feature type="compositionally biased region" description="Low complexity" evidence="7">
    <location>
        <begin position="177"/>
        <end position="187"/>
    </location>
</feature>
<evidence type="ECO:0000313" key="9">
    <source>
        <dbReference type="EMBL" id="GAA4533865.1"/>
    </source>
</evidence>
<evidence type="ECO:0000256" key="8">
    <source>
        <dbReference type="SAM" id="Phobius"/>
    </source>
</evidence>
<comment type="similarity">
    <text evidence="2">Belongs to the MmpS family.</text>
</comment>
<sequence length="276" mass="29180">MIRRSGARRRYSAIHEVDMNDSRPTERFSPSLPASLPQGPWYPPADPAYADQARYAPTYGGQAPPPWAPNMSETNTTTELPAYWQHEMPPSGRPPGSALPPPDGPKPPPRWLWIVAGAAVLLVVALVIALVLVNDAIKTQTAVPPLPAMPETTTAVPSPSTRTSTPSLPAPVPPTGGSPTPTESTGPAAMQDIVYSVAGEGRAISIMYIDTGDLIQTEFNVALPWTKEVSLAKTAAHPANVTIVNIGHNVTCSVTVDGVQMSKRVGVGLTICDSRS</sequence>
<comment type="caution">
    <text evidence="9">The sequence shown here is derived from an EMBL/GenBank/DDBJ whole genome shotgun (WGS) entry which is preliminary data.</text>
</comment>
<reference evidence="10" key="1">
    <citation type="journal article" date="2019" name="Int. J. Syst. Evol. Microbiol.">
        <title>The Global Catalogue of Microorganisms (GCM) 10K type strain sequencing project: providing services to taxonomists for standard genome sequencing and annotation.</title>
        <authorList>
            <consortium name="The Broad Institute Genomics Platform"/>
            <consortium name="The Broad Institute Genome Sequencing Center for Infectious Disease"/>
            <person name="Wu L."/>
            <person name="Ma J."/>
        </authorList>
    </citation>
    <scope>NUCLEOTIDE SEQUENCE [LARGE SCALE GENOMIC DNA]</scope>
    <source>
        <strain evidence="10">JCM 17782</strain>
    </source>
</reference>
<organism evidence="9 10">
    <name type="scientific">Mycobacterium paraffinicum</name>
    <dbReference type="NCBI Taxonomy" id="53378"/>
    <lineage>
        <taxon>Bacteria</taxon>
        <taxon>Bacillati</taxon>
        <taxon>Actinomycetota</taxon>
        <taxon>Actinomycetes</taxon>
        <taxon>Mycobacteriales</taxon>
        <taxon>Mycobacteriaceae</taxon>
        <taxon>Mycobacterium</taxon>
    </lineage>
</organism>
<evidence type="ECO:0000313" key="10">
    <source>
        <dbReference type="Proteomes" id="UP001501417"/>
    </source>
</evidence>
<protein>
    <submittedName>
        <fullName evidence="9">MmpS family transport accessory protein</fullName>
    </submittedName>
</protein>
<dbReference type="InterPro" id="IPR008693">
    <property type="entry name" value="MmpS"/>
</dbReference>
<feature type="compositionally biased region" description="Pro residues" evidence="7">
    <location>
        <begin position="91"/>
        <end position="104"/>
    </location>
</feature>
<feature type="region of interest" description="Disordered" evidence="7">
    <location>
        <begin position="84"/>
        <end position="104"/>
    </location>
</feature>
<feature type="region of interest" description="Disordered" evidence="7">
    <location>
        <begin position="146"/>
        <end position="187"/>
    </location>
</feature>
<feature type="compositionally biased region" description="Basic and acidic residues" evidence="7">
    <location>
        <begin position="13"/>
        <end position="26"/>
    </location>
</feature>
<gene>
    <name evidence="9" type="ORF">GCM10023161_05320</name>
</gene>
<evidence type="ECO:0000256" key="3">
    <source>
        <dbReference type="ARBA" id="ARBA00022475"/>
    </source>
</evidence>
<dbReference type="Gene3D" id="2.60.40.2880">
    <property type="entry name" value="MmpS1-5, C-terminal soluble domain"/>
    <property type="match status" value="1"/>
</dbReference>